<comment type="caution">
    <text evidence="2">The sequence shown here is derived from an EMBL/GenBank/DDBJ whole genome shotgun (WGS) entry which is preliminary data.</text>
</comment>
<evidence type="ECO:0000313" key="2">
    <source>
        <dbReference type="EMBL" id="KNZ60629.1"/>
    </source>
</evidence>
<keyword evidence="3" id="KW-1185">Reference proteome</keyword>
<dbReference type="VEuPathDB" id="FungiDB:VP01_15276g1"/>
<dbReference type="AlphaFoldDB" id="A0A0L6VIU1"/>
<name>A0A0L6VIU1_9BASI</name>
<sequence>LPSRITDQLALTGQQLKTLQQLINRTIKLDNCYHDKNEDASRHKSSKRFPLKHKSSKRFPSKPSTPFASSSASQTKRSTKIASVLNKEGQLNGDERLRREKEGLCLYCG</sequence>
<dbReference type="OrthoDB" id="2516294at2759"/>
<feature type="non-terminal residue" evidence="2">
    <location>
        <position position="109"/>
    </location>
</feature>
<evidence type="ECO:0000256" key="1">
    <source>
        <dbReference type="SAM" id="MobiDB-lite"/>
    </source>
</evidence>
<gene>
    <name evidence="2" type="ORF">VP01_15276g1</name>
</gene>
<dbReference type="Proteomes" id="UP000037035">
    <property type="component" value="Unassembled WGS sequence"/>
</dbReference>
<evidence type="ECO:0000313" key="3">
    <source>
        <dbReference type="Proteomes" id="UP000037035"/>
    </source>
</evidence>
<feature type="compositionally biased region" description="Polar residues" evidence="1">
    <location>
        <begin position="62"/>
        <end position="76"/>
    </location>
</feature>
<feature type="non-terminal residue" evidence="2">
    <location>
        <position position="1"/>
    </location>
</feature>
<reference evidence="2 3" key="1">
    <citation type="submission" date="2015-08" db="EMBL/GenBank/DDBJ databases">
        <title>Next Generation Sequencing and Analysis of the Genome of Puccinia sorghi L Schw, the Causal Agent of Maize Common Rust.</title>
        <authorList>
            <person name="Rochi L."/>
            <person name="Burguener G."/>
            <person name="Darino M."/>
            <person name="Turjanski A."/>
            <person name="Kreff E."/>
            <person name="Dieguez M.J."/>
            <person name="Sacco F."/>
        </authorList>
    </citation>
    <scope>NUCLEOTIDE SEQUENCE [LARGE SCALE GENOMIC DNA]</scope>
    <source>
        <strain evidence="2 3">RO10H11247</strain>
    </source>
</reference>
<protein>
    <submittedName>
        <fullName evidence="2">Uncharacterized protein</fullName>
    </submittedName>
</protein>
<accession>A0A0L6VIU1</accession>
<feature type="region of interest" description="Disordered" evidence="1">
    <location>
        <begin position="36"/>
        <end position="93"/>
    </location>
</feature>
<dbReference type="EMBL" id="LAVV01005860">
    <property type="protein sequence ID" value="KNZ60629.1"/>
    <property type="molecule type" value="Genomic_DNA"/>
</dbReference>
<organism evidence="2 3">
    <name type="scientific">Puccinia sorghi</name>
    <dbReference type="NCBI Taxonomy" id="27349"/>
    <lineage>
        <taxon>Eukaryota</taxon>
        <taxon>Fungi</taxon>
        <taxon>Dikarya</taxon>
        <taxon>Basidiomycota</taxon>
        <taxon>Pucciniomycotina</taxon>
        <taxon>Pucciniomycetes</taxon>
        <taxon>Pucciniales</taxon>
        <taxon>Pucciniaceae</taxon>
        <taxon>Puccinia</taxon>
    </lineage>
</organism>
<proteinExistence type="predicted"/>
<feature type="compositionally biased region" description="Basic residues" evidence="1">
    <location>
        <begin position="43"/>
        <end position="60"/>
    </location>
</feature>